<dbReference type="Proteomes" id="UP000826661">
    <property type="component" value="Chromosome V"/>
</dbReference>
<dbReference type="EMBL" id="CP075868">
    <property type="protein sequence ID" value="QYT02430.1"/>
    <property type="molecule type" value="Genomic_DNA"/>
</dbReference>
<name>A0A8G0LKC4_9HYPO</name>
<reference evidence="1 2" key="1">
    <citation type="journal article" date="2021" name="BMC Genomics">
        <title>Telomere-to-telomere genome assembly of asparaginase-producing Trichoderma simmonsii.</title>
        <authorList>
            <person name="Chung D."/>
            <person name="Kwon Y.M."/>
            <person name="Yang Y."/>
        </authorList>
    </citation>
    <scope>NUCLEOTIDE SEQUENCE [LARGE SCALE GENOMIC DNA]</scope>
    <source>
        <strain evidence="1 2">GH-Sj1</strain>
    </source>
</reference>
<organism evidence="1 2">
    <name type="scientific">Trichoderma simmonsii</name>
    <dbReference type="NCBI Taxonomy" id="1491479"/>
    <lineage>
        <taxon>Eukaryota</taxon>
        <taxon>Fungi</taxon>
        <taxon>Dikarya</taxon>
        <taxon>Ascomycota</taxon>
        <taxon>Pezizomycotina</taxon>
        <taxon>Sordariomycetes</taxon>
        <taxon>Hypocreomycetidae</taxon>
        <taxon>Hypocreales</taxon>
        <taxon>Hypocreaceae</taxon>
        <taxon>Trichoderma</taxon>
    </lineage>
</organism>
<proteinExistence type="predicted"/>
<keyword evidence="2" id="KW-1185">Reference proteome</keyword>
<sequence length="123" mass="13848">MPFEKTKAPGLLLQAHHSSAKASYHSLNTWAVPLPALPLPILFIKTYIPYTEYKYAQAPHKCFRRHSDKTASRIEALKTPESARPVPYILLGILLGLPSKGTVDRTSSYSYVVTIMFVFLKPF</sequence>
<dbReference type="AlphaFoldDB" id="A0A8G0LKC4"/>
<accession>A0A8G0LKC4</accession>
<evidence type="ECO:0000313" key="2">
    <source>
        <dbReference type="Proteomes" id="UP000826661"/>
    </source>
</evidence>
<gene>
    <name evidence="1" type="ORF">H0G86_009434</name>
</gene>
<protein>
    <submittedName>
        <fullName evidence="1">Uncharacterized protein</fullName>
    </submittedName>
</protein>
<evidence type="ECO:0000313" key="1">
    <source>
        <dbReference type="EMBL" id="QYT02430.1"/>
    </source>
</evidence>